<name>A0ABP3IF18_9BACL</name>
<evidence type="ECO:0000259" key="3">
    <source>
        <dbReference type="Pfam" id="PF00884"/>
    </source>
</evidence>
<sequence length="592" mass="69266">MRAIMVMFDTLNRHWLPPYGCDWIHAPNFQRLAEKTVVFDNCYVGSMPCMPARRELHTGRYNFLHRSWGPVEPFDDSMPELLKKQGVYTHLVTDHQHYWEDGGATYHTRYSSHEFIRGQEGDPWKGHVGEIEIEQQMAHDLQKPLFRQDQINREYFPRGREEDFPQAQTFSRGMEFIRKNSQEDRWFLQLETFDPHEPFYAPQKYRDLYPHEYNGRLFDWPPMGPVSETPEEIAHIRYEYAALLSMCDAHLGKVLDLMDELDMWKDTMLIVNTDHGFLLGEHDYWAKNAQPWYNEIAHTPLFIWDPRSGKKAERRSSLVQMIDMAPTLLDFFGLQVPKDMTGKPLRETVLSDQPVREAALFGIHGGHVNCTDGRYVYMRGPMSPDNGPLYEYTLMPTHMKNMYLPNELQNMELQEPFSFTKNCQTLKVPVGFQWFNVYRFGTKLFDVVNDPKQQHELDAPDVELRFIRIMAELMTASDSPPEQFVRLGIPVDGIMDESSLKQQKKEILANGKVHILKGIEWTREAQNQWHFLLSLIPAAHREMIQQGFVQFAENIGISQVNSQLISQFVDFAIPPENREMVKMILPTVTRTD</sequence>
<proteinExistence type="predicted"/>
<dbReference type="PANTHER" id="PTHR45953">
    <property type="entry name" value="IDURONATE 2-SULFATASE"/>
    <property type="match status" value="1"/>
</dbReference>
<dbReference type="InterPro" id="IPR017850">
    <property type="entry name" value="Alkaline_phosphatase_core_sf"/>
</dbReference>
<evidence type="ECO:0000256" key="2">
    <source>
        <dbReference type="ARBA" id="ARBA00022801"/>
    </source>
</evidence>
<dbReference type="InterPro" id="IPR000917">
    <property type="entry name" value="Sulfatase_N"/>
</dbReference>
<dbReference type="RefSeq" id="WP_343862981.1">
    <property type="nucleotide sequence ID" value="NZ_BAAACX010000015.1"/>
</dbReference>
<dbReference type="Pfam" id="PF00884">
    <property type="entry name" value="Sulfatase"/>
    <property type="match status" value="1"/>
</dbReference>
<keyword evidence="1" id="KW-0479">Metal-binding</keyword>
<evidence type="ECO:0000256" key="1">
    <source>
        <dbReference type="ARBA" id="ARBA00022723"/>
    </source>
</evidence>
<dbReference type="EMBL" id="BAAACX010000015">
    <property type="protein sequence ID" value="GAA0399822.1"/>
    <property type="molecule type" value="Genomic_DNA"/>
</dbReference>
<dbReference type="SUPFAM" id="SSF53649">
    <property type="entry name" value="Alkaline phosphatase-like"/>
    <property type="match status" value="1"/>
</dbReference>
<dbReference type="Proteomes" id="UP001500340">
    <property type="component" value="Unassembled WGS sequence"/>
</dbReference>
<reference evidence="5" key="1">
    <citation type="journal article" date="2019" name="Int. J. Syst. Evol. Microbiol.">
        <title>The Global Catalogue of Microorganisms (GCM) 10K type strain sequencing project: providing services to taxonomists for standard genome sequencing and annotation.</title>
        <authorList>
            <consortium name="The Broad Institute Genomics Platform"/>
            <consortium name="The Broad Institute Genome Sequencing Center for Infectious Disease"/>
            <person name="Wu L."/>
            <person name="Ma J."/>
        </authorList>
    </citation>
    <scope>NUCLEOTIDE SEQUENCE [LARGE SCALE GENOMIC DNA]</scope>
    <source>
        <strain evidence="5">JCM 12774</strain>
    </source>
</reference>
<keyword evidence="5" id="KW-1185">Reference proteome</keyword>
<evidence type="ECO:0000313" key="4">
    <source>
        <dbReference type="EMBL" id="GAA0399822.1"/>
    </source>
</evidence>
<feature type="domain" description="Sulfatase N-terminal" evidence="3">
    <location>
        <begin position="4"/>
        <end position="333"/>
    </location>
</feature>
<accession>A0ABP3IF18</accession>
<dbReference type="PANTHER" id="PTHR45953:SF1">
    <property type="entry name" value="IDURONATE 2-SULFATASE"/>
    <property type="match status" value="1"/>
</dbReference>
<dbReference type="Gene3D" id="3.40.720.10">
    <property type="entry name" value="Alkaline Phosphatase, subunit A"/>
    <property type="match status" value="1"/>
</dbReference>
<keyword evidence="2" id="KW-0378">Hydrolase</keyword>
<dbReference type="CDD" id="cd16148">
    <property type="entry name" value="sulfatase_like"/>
    <property type="match status" value="1"/>
</dbReference>
<protein>
    <submittedName>
        <fullName evidence="4">Sulfatase</fullName>
    </submittedName>
</protein>
<organism evidence="4 5">
    <name type="scientific">Paenibacillus motobuensis</name>
    <dbReference type="NCBI Taxonomy" id="295324"/>
    <lineage>
        <taxon>Bacteria</taxon>
        <taxon>Bacillati</taxon>
        <taxon>Bacillota</taxon>
        <taxon>Bacilli</taxon>
        <taxon>Bacillales</taxon>
        <taxon>Paenibacillaceae</taxon>
        <taxon>Paenibacillus</taxon>
    </lineage>
</organism>
<gene>
    <name evidence="4" type="ORF">GCM10008933_32990</name>
</gene>
<evidence type="ECO:0000313" key="5">
    <source>
        <dbReference type="Proteomes" id="UP001500340"/>
    </source>
</evidence>
<comment type="caution">
    <text evidence="4">The sequence shown here is derived from an EMBL/GenBank/DDBJ whole genome shotgun (WGS) entry which is preliminary data.</text>
</comment>